<proteinExistence type="predicted"/>
<feature type="domain" description="Response regulatory" evidence="4">
    <location>
        <begin position="5"/>
        <end position="119"/>
    </location>
</feature>
<evidence type="ECO:0000256" key="2">
    <source>
        <dbReference type="ARBA" id="ARBA00023012"/>
    </source>
</evidence>
<name>A0A1T4WPL2_9BACT</name>
<dbReference type="EMBL" id="FUYA01000009">
    <property type="protein sequence ID" value="SKA79266.1"/>
    <property type="molecule type" value="Genomic_DNA"/>
</dbReference>
<dbReference type="PROSITE" id="PS50110">
    <property type="entry name" value="RESPONSE_REGULATORY"/>
    <property type="match status" value="1"/>
</dbReference>
<feature type="modified residue" description="4-aspartylphosphate" evidence="3">
    <location>
        <position position="54"/>
    </location>
</feature>
<dbReference type="Gene3D" id="3.40.50.2300">
    <property type="match status" value="1"/>
</dbReference>
<dbReference type="Proteomes" id="UP000189733">
    <property type="component" value="Unassembled WGS sequence"/>
</dbReference>
<dbReference type="PANTHER" id="PTHR44591">
    <property type="entry name" value="STRESS RESPONSE REGULATOR PROTEIN 1"/>
    <property type="match status" value="1"/>
</dbReference>
<dbReference type="InterPro" id="IPR011006">
    <property type="entry name" value="CheY-like_superfamily"/>
</dbReference>
<evidence type="ECO:0000256" key="1">
    <source>
        <dbReference type="ARBA" id="ARBA00022553"/>
    </source>
</evidence>
<evidence type="ECO:0000313" key="6">
    <source>
        <dbReference type="Proteomes" id="UP000189733"/>
    </source>
</evidence>
<gene>
    <name evidence="5" type="ORF">SAMN02745702_02528</name>
</gene>
<evidence type="ECO:0000313" key="5">
    <source>
        <dbReference type="EMBL" id="SKA79266.1"/>
    </source>
</evidence>
<dbReference type="Pfam" id="PF00072">
    <property type="entry name" value="Response_reg"/>
    <property type="match status" value="1"/>
</dbReference>
<accession>A0A1T4WPL2</accession>
<dbReference type="InterPro" id="IPR001789">
    <property type="entry name" value="Sig_transdc_resp-reg_receiver"/>
</dbReference>
<dbReference type="InterPro" id="IPR050595">
    <property type="entry name" value="Bact_response_regulator"/>
</dbReference>
<sequence length="135" mass="14604">MQKTRLLLVDDEQVFLANTAQRFARRNVDVETASNGAQALELLNSMAFDVAVLDISMPGMGGLKLLEKLRGIAPQTEVILLSGYASTETALRGLALGASEYMLKPVPFDELYFKVVEAARTAETLGASGEDNEHS</sequence>
<keyword evidence="6" id="KW-1185">Reference proteome</keyword>
<keyword evidence="1 3" id="KW-0597">Phosphoprotein</keyword>
<dbReference type="GO" id="GO:0000160">
    <property type="term" value="P:phosphorelay signal transduction system"/>
    <property type="evidence" value="ECO:0007669"/>
    <property type="project" value="UniProtKB-KW"/>
</dbReference>
<dbReference type="SUPFAM" id="SSF52172">
    <property type="entry name" value="CheY-like"/>
    <property type="match status" value="1"/>
</dbReference>
<dbReference type="RefSeq" id="WP_078685801.1">
    <property type="nucleotide sequence ID" value="NZ_FUYA01000009.1"/>
</dbReference>
<dbReference type="CDD" id="cd17536">
    <property type="entry name" value="REC_YesN-like"/>
    <property type="match status" value="1"/>
</dbReference>
<dbReference type="STRING" id="1121442.SAMN02745702_02528"/>
<dbReference type="SMART" id="SM00448">
    <property type="entry name" value="REC"/>
    <property type="match status" value="1"/>
</dbReference>
<evidence type="ECO:0000256" key="3">
    <source>
        <dbReference type="PROSITE-ProRule" id="PRU00169"/>
    </source>
</evidence>
<dbReference type="PANTHER" id="PTHR44591:SF14">
    <property type="entry name" value="PROTEIN PILG"/>
    <property type="match status" value="1"/>
</dbReference>
<reference evidence="5 6" key="1">
    <citation type="submission" date="2017-02" db="EMBL/GenBank/DDBJ databases">
        <authorList>
            <person name="Peterson S.W."/>
        </authorList>
    </citation>
    <scope>NUCLEOTIDE SEQUENCE [LARGE SCALE GENOMIC DNA]</scope>
    <source>
        <strain evidence="5 6">DSM 18034</strain>
    </source>
</reference>
<organism evidence="5 6">
    <name type="scientific">Desulfobaculum bizertense DSM 18034</name>
    <dbReference type="NCBI Taxonomy" id="1121442"/>
    <lineage>
        <taxon>Bacteria</taxon>
        <taxon>Pseudomonadati</taxon>
        <taxon>Thermodesulfobacteriota</taxon>
        <taxon>Desulfovibrionia</taxon>
        <taxon>Desulfovibrionales</taxon>
        <taxon>Desulfovibrionaceae</taxon>
        <taxon>Desulfobaculum</taxon>
    </lineage>
</organism>
<dbReference type="AlphaFoldDB" id="A0A1T4WPL2"/>
<evidence type="ECO:0000259" key="4">
    <source>
        <dbReference type="PROSITE" id="PS50110"/>
    </source>
</evidence>
<keyword evidence="2" id="KW-0902">Two-component regulatory system</keyword>
<protein>
    <submittedName>
        <fullName evidence="5">Response regulator receiver domain-containing protein</fullName>
    </submittedName>
</protein>
<dbReference type="OrthoDB" id="9800029at2"/>